<dbReference type="OrthoDB" id="5440861at2"/>
<dbReference type="STRING" id="1121442.SAMN02745702_00851"/>
<keyword evidence="1" id="KW-0732">Signal</keyword>
<feature type="signal peptide" evidence="1">
    <location>
        <begin position="1"/>
        <end position="25"/>
    </location>
</feature>
<gene>
    <name evidence="2" type="ORF">SAMN02745702_00851</name>
</gene>
<reference evidence="2 3" key="1">
    <citation type="submission" date="2017-02" db="EMBL/GenBank/DDBJ databases">
        <authorList>
            <person name="Peterson S.W."/>
        </authorList>
    </citation>
    <scope>NUCLEOTIDE SEQUENCE [LARGE SCALE GENOMIC DNA]</scope>
    <source>
        <strain evidence="2 3">DSM 18034</strain>
    </source>
</reference>
<name>A0A1T4VRM0_9BACT</name>
<evidence type="ECO:0000313" key="2">
    <source>
        <dbReference type="EMBL" id="SKA67569.1"/>
    </source>
</evidence>
<protein>
    <recommendedName>
        <fullName evidence="4">Tetratricopeptide repeat-containing protein</fullName>
    </recommendedName>
</protein>
<evidence type="ECO:0000256" key="1">
    <source>
        <dbReference type="SAM" id="SignalP"/>
    </source>
</evidence>
<dbReference type="PROSITE" id="PS51257">
    <property type="entry name" value="PROKAR_LIPOPROTEIN"/>
    <property type="match status" value="1"/>
</dbReference>
<evidence type="ECO:0008006" key="4">
    <source>
        <dbReference type="Google" id="ProtNLM"/>
    </source>
</evidence>
<feature type="chain" id="PRO_5013182472" description="Tetratricopeptide repeat-containing protein" evidence="1">
    <location>
        <begin position="26"/>
        <end position="456"/>
    </location>
</feature>
<dbReference type="Proteomes" id="UP000189733">
    <property type="component" value="Unassembled WGS sequence"/>
</dbReference>
<dbReference type="EMBL" id="FUYA01000002">
    <property type="protein sequence ID" value="SKA67569.1"/>
    <property type="molecule type" value="Genomic_DNA"/>
</dbReference>
<proteinExistence type="predicted"/>
<dbReference type="AlphaFoldDB" id="A0A1T4VRM0"/>
<dbReference type="RefSeq" id="WP_078684155.1">
    <property type="nucleotide sequence ID" value="NZ_FUYA01000002.1"/>
</dbReference>
<keyword evidence="3" id="KW-1185">Reference proteome</keyword>
<accession>A0A1T4VRM0</accession>
<sequence length="456" mass="51538">MKRRHMLLLLVGFSCLLFWSQEACARDAFDRGTIYQAHFADTDTGVYIDQDDFFIVVVQAWEGEPRRTLEMRAMLEVPKVFSRWALSEALEQQVQKKGVPSALDERLALYSKSTAGQVELRKMNVSVTENRPVGKNYRYALSGDVHELYAAREKFLKKRQNSELLLRDYLKGLAASEDLEELKNVFTELGVDFLAVRFALSPMQEEFSLVNYAQSPNVLVQRRWDDALHKKDINDSDLEKLAEAPAHPDLMRFLYSLQNEKSPEAAGVALLANAAFPSQWGKEAVKSWSESGPESFLLVTPYAEDVSSEHVVALVLSGAGFFFMGDSVPRADSEEFKEARELFRQGAEVSQIKPLLIRALQKNPANQTCWDYLAALFKAKGHWRDAASVYQFLLMFDPFKGESLASLAECYCELGFVEQGKWTALAAETFAQPNEMKAVKSILGRVHKKIQNTMEG</sequence>
<evidence type="ECO:0000313" key="3">
    <source>
        <dbReference type="Proteomes" id="UP000189733"/>
    </source>
</evidence>
<dbReference type="InterPro" id="IPR011990">
    <property type="entry name" value="TPR-like_helical_dom_sf"/>
</dbReference>
<dbReference type="SUPFAM" id="SSF48452">
    <property type="entry name" value="TPR-like"/>
    <property type="match status" value="1"/>
</dbReference>
<dbReference type="Gene3D" id="1.25.40.10">
    <property type="entry name" value="Tetratricopeptide repeat domain"/>
    <property type="match status" value="1"/>
</dbReference>
<organism evidence="2 3">
    <name type="scientific">Desulfobaculum bizertense DSM 18034</name>
    <dbReference type="NCBI Taxonomy" id="1121442"/>
    <lineage>
        <taxon>Bacteria</taxon>
        <taxon>Pseudomonadati</taxon>
        <taxon>Thermodesulfobacteriota</taxon>
        <taxon>Desulfovibrionia</taxon>
        <taxon>Desulfovibrionales</taxon>
        <taxon>Desulfovibrionaceae</taxon>
        <taxon>Desulfobaculum</taxon>
    </lineage>
</organism>